<dbReference type="PROSITE" id="PS51352">
    <property type="entry name" value="THIOREDOXIN_2"/>
    <property type="match status" value="1"/>
</dbReference>
<dbReference type="InterPro" id="IPR036249">
    <property type="entry name" value="Thioredoxin-like_sf"/>
</dbReference>
<comment type="subcellular location">
    <subcellularLocation>
        <location evidence="1">Cell inner membrane</location>
        <topology evidence="1">Single-pass membrane protein</topology>
        <orientation evidence="1">Periplasmic side</orientation>
    </subcellularLocation>
</comment>
<name>A0A1T2KWY8_9GAMM</name>
<dbReference type="GO" id="GO:0005886">
    <property type="term" value="C:plasma membrane"/>
    <property type="evidence" value="ECO:0007669"/>
    <property type="project" value="UniProtKB-SubCell"/>
</dbReference>
<dbReference type="AlphaFoldDB" id="A0A1T2KWY8"/>
<keyword evidence="6" id="KW-0812">Transmembrane</keyword>
<evidence type="ECO:0000256" key="6">
    <source>
        <dbReference type="SAM" id="Phobius"/>
    </source>
</evidence>
<dbReference type="InterPro" id="IPR013766">
    <property type="entry name" value="Thioredoxin_domain"/>
</dbReference>
<evidence type="ECO:0000256" key="1">
    <source>
        <dbReference type="ARBA" id="ARBA00004383"/>
    </source>
</evidence>
<dbReference type="PANTHER" id="PTHR42852">
    <property type="entry name" value="THIOL:DISULFIDE INTERCHANGE PROTEIN DSBE"/>
    <property type="match status" value="1"/>
</dbReference>
<accession>A0A1T2KWY8</accession>
<dbReference type="RefSeq" id="WP_078486023.1">
    <property type="nucleotide sequence ID" value="NZ_MPRJ01000012.1"/>
</dbReference>
<dbReference type="EMBL" id="MPRJ01000012">
    <property type="protein sequence ID" value="OOZ37332.1"/>
    <property type="molecule type" value="Genomic_DNA"/>
</dbReference>
<dbReference type="InterPro" id="IPR004799">
    <property type="entry name" value="Periplasmic_diS_OxRdtase_DsbE"/>
</dbReference>
<gene>
    <name evidence="8" type="ORF">BOW51_02890</name>
</gene>
<evidence type="ECO:0000256" key="3">
    <source>
        <dbReference type="ARBA" id="ARBA00022748"/>
    </source>
</evidence>
<dbReference type="NCBIfam" id="TIGR00385">
    <property type="entry name" value="dsbE"/>
    <property type="match status" value="1"/>
</dbReference>
<keyword evidence="4" id="KW-1015">Disulfide bond</keyword>
<dbReference type="SUPFAM" id="SSF52833">
    <property type="entry name" value="Thioredoxin-like"/>
    <property type="match status" value="1"/>
</dbReference>
<keyword evidence="9" id="KW-1185">Reference proteome</keyword>
<feature type="domain" description="Thioredoxin" evidence="7">
    <location>
        <begin position="33"/>
        <end position="171"/>
    </location>
</feature>
<evidence type="ECO:0000256" key="2">
    <source>
        <dbReference type="ARBA" id="ARBA00007758"/>
    </source>
</evidence>
<evidence type="ECO:0000313" key="9">
    <source>
        <dbReference type="Proteomes" id="UP000190896"/>
    </source>
</evidence>
<dbReference type="CDD" id="cd03010">
    <property type="entry name" value="TlpA_like_DsbE"/>
    <property type="match status" value="1"/>
</dbReference>
<dbReference type="PANTHER" id="PTHR42852:SF6">
    <property type="entry name" value="THIOL:DISULFIDE INTERCHANGE PROTEIN DSBE"/>
    <property type="match status" value="1"/>
</dbReference>
<dbReference type="Gene3D" id="3.40.30.10">
    <property type="entry name" value="Glutaredoxin"/>
    <property type="match status" value="1"/>
</dbReference>
<keyword evidence="3" id="KW-0201">Cytochrome c-type biogenesis</keyword>
<dbReference type="GO" id="GO:0015036">
    <property type="term" value="F:disulfide oxidoreductase activity"/>
    <property type="evidence" value="ECO:0007669"/>
    <property type="project" value="InterPro"/>
</dbReference>
<proteinExistence type="inferred from homology"/>
<evidence type="ECO:0000313" key="8">
    <source>
        <dbReference type="EMBL" id="OOZ37332.1"/>
    </source>
</evidence>
<comment type="similarity">
    <text evidence="2">Belongs to the thioredoxin family. DsbE subfamily.</text>
</comment>
<dbReference type="Proteomes" id="UP000190896">
    <property type="component" value="Unassembled WGS sequence"/>
</dbReference>
<sequence length="176" mass="19875">MKARYLIPLGIFLVIVAFLGVGLQLNPREVPSVLIDKKAPEFSLPDLFDPTKTVDSSSMKGKVWLLNVWGTWCPECWREHDFLIYLSKYEGVAIVGIDWRDDLDEARAMLANKGNPFVAVGVDPESRAVMDWGVYGAPETFLIDKQGVIRWKHTGSITPDLWRETLKPLMAKLEEG</sequence>
<feature type="transmembrane region" description="Helical" evidence="6">
    <location>
        <begin position="6"/>
        <end position="25"/>
    </location>
</feature>
<keyword evidence="5" id="KW-0676">Redox-active center</keyword>
<evidence type="ECO:0000256" key="4">
    <source>
        <dbReference type="ARBA" id="ARBA00023157"/>
    </source>
</evidence>
<dbReference type="Pfam" id="PF08534">
    <property type="entry name" value="Redoxin"/>
    <property type="match status" value="1"/>
</dbReference>
<dbReference type="GO" id="GO:0030288">
    <property type="term" value="C:outer membrane-bounded periplasmic space"/>
    <property type="evidence" value="ECO:0007669"/>
    <property type="project" value="InterPro"/>
</dbReference>
<keyword evidence="6" id="KW-0472">Membrane</keyword>
<dbReference type="InterPro" id="IPR050553">
    <property type="entry name" value="Thioredoxin_ResA/DsbE_sf"/>
</dbReference>
<evidence type="ECO:0000256" key="5">
    <source>
        <dbReference type="ARBA" id="ARBA00023284"/>
    </source>
</evidence>
<dbReference type="OrthoDB" id="9799347at2"/>
<reference evidence="8 9" key="1">
    <citation type="submission" date="2016-11" db="EMBL/GenBank/DDBJ databases">
        <title>Mixed transmission modes and dynamic genome evolution in an obligate animal-bacterial symbiosis.</title>
        <authorList>
            <person name="Russell S.L."/>
            <person name="Corbett-Detig R.B."/>
            <person name="Cavanaugh C.M."/>
        </authorList>
    </citation>
    <scope>NUCLEOTIDE SEQUENCE [LARGE SCALE GENOMIC DNA]</scope>
    <source>
        <strain evidence="8">Se-Cadez</strain>
    </source>
</reference>
<keyword evidence="6" id="KW-1133">Transmembrane helix</keyword>
<evidence type="ECO:0000259" key="7">
    <source>
        <dbReference type="PROSITE" id="PS51352"/>
    </source>
</evidence>
<protein>
    <submittedName>
        <fullName evidence="8">Thiol:disulfide interchange protein</fullName>
    </submittedName>
</protein>
<comment type="caution">
    <text evidence="8">The sequence shown here is derived from an EMBL/GenBank/DDBJ whole genome shotgun (WGS) entry which is preliminary data.</text>
</comment>
<dbReference type="GO" id="GO:0017004">
    <property type="term" value="P:cytochrome complex assembly"/>
    <property type="evidence" value="ECO:0007669"/>
    <property type="project" value="UniProtKB-KW"/>
</dbReference>
<organism evidence="8 9">
    <name type="scientific">Solemya velesiana gill symbiont</name>
    <dbReference type="NCBI Taxonomy" id="1918948"/>
    <lineage>
        <taxon>Bacteria</taxon>
        <taxon>Pseudomonadati</taxon>
        <taxon>Pseudomonadota</taxon>
        <taxon>Gammaproteobacteria</taxon>
        <taxon>sulfur-oxidizing symbionts</taxon>
    </lineage>
</organism>
<dbReference type="InterPro" id="IPR013740">
    <property type="entry name" value="Redoxin"/>
</dbReference>